<evidence type="ECO:0000256" key="10">
    <source>
        <dbReference type="PROSITE-ProRule" id="PRU10141"/>
    </source>
</evidence>
<evidence type="ECO:0000256" key="5">
    <source>
        <dbReference type="ARBA" id="ARBA00022741"/>
    </source>
</evidence>
<dbReference type="Proteomes" id="UP001301350">
    <property type="component" value="Unassembled WGS sequence"/>
</dbReference>
<dbReference type="SUPFAM" id="SSF103243">
    <property type="entry name" value="KA1-like"/>
    <property type="match status" value="1"/>
</dbReference>
<dbReference type="GO" id="GO:0005737">
    <property type="term" value="C:cytoplasm"/>
    <property type="evidence" value="ECO:0007669"/>
    <property type="project" value="TreeGrafter"/>
</dbReference>
<dbReference type="AlphaFoldDB" id="A0AAV9IUJ6"/>
<dbReference type="Gene3D" id="3.30.310.80">
    <property type="entry name" value="Kinase associated domain 1, KA1"/>
    <property type="match status" value="1"/>
</dbReference>
<feature type="binding site" evidence="10">
    <location>
        <position position="60"/>
    </location>
    <ligand>
        <name>ATP</name>
        <dbReference type="ChEBI" id="CHEBI:30616"/>
    </ligand>
</feature>
<keyword evidence="7 10" id="KW-0067">ATP-binding</keyword>
<keyword evidence="3" id="KW-0723">Serine/threonine-protein kinase</keyword>
<evidence type="ECO:0000256" key="4">
    <source>
        <dbReference type="ARBA" id="ARBA00022679"/>
    </source>
</evidence>
<dbReference type="PROSITE" id="PS00107">
    <property type="entry name" value="PROTEIN_KINASE_ATP"/>
    <property type="match status" value="1"/>
</dbReference>
<evidence type="ECO:0000256" key="8">
    <source>
        <dbReference type="ARBA" id="ARBA00047899"/>
    </source>
</evidence>
<evidence type="ECO:0000313" key="13">
    <source>
        <dbReference type="EMBL" id="KAK4535949.1"/>
    </source>
</evidence>
<dbReference type="SMART" id="SM00220">
    <property type="entry name" value="S_TKc"/>
    <property type="match status" value="1"/>
</dbReference>
<evidence type="ECO:0000256" key="3">
    <source>
        <dbReference type="ARBA" id="ARBA00022527"/>
    </source>
</evidence>
<comment type="similarity">
    <text evidence="1">Belongs to the protein kinase superfamily. CAMK Ser/Thr protein kinase family. SNF1 subfamily.</text>
</comment>
<comment type="catalytic activity">
    <reaction evidence="9">
        <text>L-seryl-[protein] + ATP = O-phospho-L-seryl-[protein] + ADP + H(+)</text>
        <dbReference type="Rhea" id="RHEA:17989"/>
        <dbReference type="Rhea" id="RHEA-COMP:9863"/>
        <dbReference type="Rhea" id="RHEA-COMP:11604"/>
        <dbReference type="ChEBI" id="CHEBI:15378"/>
        <dbReference type="ChEBI" id="CHEBI:29999"/>
        <dbReference type="ChEBI" id="CHEBI:30616"/>
        <dbReference type="ChEBI" id="CHEBI:83421"/>
        <dbReference type="ChEBI" id="CHEBI:456216"/>
        <dbReference type="EC" id="2.7.11.1"/>
    </reaction>
</comment>
<reference evidence="13 14" key="1">
    <citation type="submission" date="2022-07" db="EMBL/GenBank/DDBJ databases">
        <title>Genome-wide signatures of adaptation to extreme environments.</title>
        <authorList>
            <person name="Cho C.H."/>
            <person name="Yoon H.S."/>
        </authorList>
    </citation>
    <scope>NUCLEOTIDE SEQUENCE [LARGE SCALE GENOMIC DNA]</scope>
    <source>
        <strain evidence="13 14">DBV 063 E5</strain>
    </source>
</reference>
<dbReference type="InterPro" id="IPR008271">
    <property type="entry name" value="Ser/Thr_kinase_AS"/>
</dbReference>
<dbReference type="InterPro" id="IPR011009">
    <property type="entry name" value="Kinase-like_dom_sf"/>
</dbReference>
<dbReference type="PROSITE" id="PS00108">
    <property type="entry name" value="PROTEIN_KINASE_ST"/>
    <property type="match status" value="1"/>
</dbReference>
<evidence type="ECO:0000256" key="7">
    <source>
        <dbReference type="ARBA" id="ARBA00022840"/>
    </source>
</evidence>
<dbReference type="InterPro" id="IPR028375">
    <property type="entry name" value="KA1/Ssp2_C"/>
</dbReference>
<feature type="region of interest" description="Disordered" evidence="11">
    <location>
        <begin position="396"/>
        <end position="432"/>
    </location>
</feature>
<comment type="caution">
    <text evidence="13">The sequence shown here is derived from an EMBL/GenBank/DDBJ whole genome shotgun (WGS) entry which is preliminary data.</text>
</comment>
<sequence length="536" mass="59439">MSEPIPAGMAMPEGDPTSAMIPPGALKIGPYILERTLGVGSFGKVKAGRHMHSQHEVAVKILNRQKIRMLDMTQKVHREILILRLLNHKHVVKLYEVIETPTDIYVVMEYISRGELFDHIVEHGRLSEDDARRYFQQLIGGVEYCHRHMIIHRDLKPENLLLDHEDNIKIADLGLANVSRDGEFLKTSCGSPNYAAPEVISGKPYAGPEVDVWSCGVILYALLCGSLPFDDESIAALFRRIKSGQYQTPSYLSRDARELIARMLDVDPLRRVTIPEIRKHPWFVKNLPRYLALPPPLIYNRTLAVNPVLLAECARITGHTTEEIRWMLEHGKRNACTVVFEQLKDGRTRMDPSMLQPVDVGALLAAPGLASLHGAHAVGGETTSKRVKDQEMNDGHAQHALGNDGRQAPAGADDGGEPDDGDNASSGLPTLPASLISPRRFHVGVRNDYLDPKNIMEEVFRALSVLKWRAKAPSTYQVRVVTGDGTQVPGQAGAVLLNLQLYRTESHFVLDIAMIEGDVFSYVAACHALVSEARIQ</sequence>
<dbReference type="GO" id="GO:0035556">
    <property type="term" value="P:intracellular signal transduction"/>
    <property type="evidence" value="ECO:0007669"/>
    <property type="project" value="TreeGrafter"/>
</dbReference>
<protein>
    <recommendedName>
        <fullName evidence="2">non-specific serine/threonine protein kinase</fullName>
        <ecNumber evidence="2">2.7.11.1</ecNumber>
    </recommendedName>
</protein>
<dbReference type="Gene3D" id="1.10.510.10">
    <property type="entry name" value="Transferase(Phosphotransferase) domain 1"/>
    <property type="match status" value="1"/>
</dbReference>
<evidence type="ECO:0000256" key="6">
    <source>
        <dbReference type="ARBA" id="ARBA00022777"/>
    </source>
</evidence>
<dbReference type="GO" id="GO:0005524">
    <property type="term" value="F:ATP binding"/>
    <property type="evidence" value="ECO:0007669"/>
    <property type="project" value="UniProtKB-UniRule"/>
</dbReference>
<dbReference type="InterPro" id="IPR000719">
    <property type="entry name" value="Prot_kinase_dom"/>
</dbReference>
<feature type="domain" description="Protein kinase" evidence="12">
    <location>
        <begin position="31"/>
        <end position="283"/>
    </location>
</feature>
<gene>
    <name evidence="13" type="ORF">CDCA_CDCA06G1974</name>
</gene>
<evidence type="ECO:0000256" key="11">
    <source>
        <dbReference type="SAM" id="MobiDB-lite"/>
    </source>
</evidence>
<keyword evidence="6" id="KW-0418">Kinase</keyword>
<evidence type="ECO:0000256" key="9">
    <source>
        <dbReference type="ARBA" id="ARBA00048679"/>
    </source>
</evidence>
<dbReference type="GO" id="GO:0004674">
    <property type="term" value="F:protein serine/threonine kinase activity"/>
    <property type="evidence" value="ECO:0007669"/>
    <property type="project" value="UniProtKB-KW"/>
</dbReference>
<comment type="catalytic activity">
    <reaction evidence="8">
        <text>L-threonyl-[protein] + ATP = O-phospho-L-threonyl-[protein] + ADP + H(+)</text>
        <dbReference type="Rhea" id="RHEA:46608"/>
        <dbReference type="Rhea" id="RHEA-COMP:11060"/>
        <dbReference type="Rhea" id="RHEA-COMP:11605"/>
        <dbReference type="ChEBI" id="CHEBI:15378"/>
        <dbReference type="ChEBI" id="CHEBI:30013"/>
        <dbReference type="ChEBI" id="CHEBI:30616"/>
        <dbReference type="ChEBI" id="CHEBI:61977"/>
        <dbReference type="ChEBI" id="CHEBI:456216"/>
        <dbReference type="EC" id="2.7.11.1"/>
    </reaction>
</comment>
<keyword evidence="5 10" id="KW-0547">Nucleotide-binding</keyword>
<dbReference type="SUPFAM" id="SSF56112">
    <property type="entry name" value="Protein kinase-like (PK-like)"/>
    <property type="match status" value="1"/>
</dbReference>
<dbReference type="PANTHER" id="PTHR24346">
    <property type="entry name" value="MAP/MICROTUBULE AFFINITY-REGULATING KINASE"/>
    <property type="match status" value="1"/>
</dbReference>
<accession>A0AAV9IUJ6</accession>
<evidence type="ECO:0000313" key="14">
    <source>
        <dbReference type="Proteomes" id="UP001301350"/>
    </source>
</evidence>
<dbReference type="CDD" id="cd14079">
    <property type="entry name" value="STKc_AMPK_alpha"/>
    <property type="match status" value="1"/>
</dbReference>
<dbReference type="EC" id="2.7.11.1" evidence="2"/>
<dbReference type="PANTHER" id="PTHR24346:SF82">
    <property type="entry name" value="KP78A-RELATED"/>
    <property type="match status" value="1"/>
</dbReference>
<dbReference type="EMBL" id="JANCYW010000006">
    <property type="protein sequence ID" value="KAK4535949.1"/>
    <property type="molecule type" value="Genomic_DNA"/>
</dbReference>
<dbReference type="InterPro" id="IPR017441">
    <property type="entry name" value="Protein_kinase_ATP_BS"/>
</dbReference>
<evidence type="ECO:0000256" key="1">
    <source>
        <dbReference type="ARBA" id="ARBA00006234"/>
    </source>
</evidence>
<keyword evidence="4" id="KW-0808">Transferase</keyword>
<organism evidence="13 14">
    <name type="scientific">Cyanidium caldarium</name>
    <name type="common">Red alga</name>
    <dbReference type="NCBI Taxonomy" id="2771"/>
    <lineage>
        <taxon>Eukaryota</taxon>
        <taxon>Rhodophyta</taxon>
        <taxon>Bangiophyceae</taxon>
        <taxon>Cyanidiales</taxon>
        <taxon>Cyanidiaceae</taxon>
        <taxon>Cyanidium</taxon>
    </lineage>
</organism>
<dbReference type="Pfam" id="PF00069">
    <property type="entry name" value="Pkinase"/>
    <property type="match status" value="1"/>
</dbReference>
<dbReference type="FunFam" id="1.10.510.10:FF:000407">
    <property type="entry name" value="Non-specific serine/threonine protein kinase"/>
    <property type="match status" value="1"/>
</dbReference>
<dbReference type="PROSITE" id="PS50011">
    <property type="entry name" value="PROTEIN_KINASE_DOM"/>
    <property type="match status" value="1"/>
</dbReference>
<proteinExistence type="inferred from homology"/>
<evidence type="ECO:0000259" key="12">
    <source>
        <dbReference type="PROSITE" id="PS50011"/>
    </source>
</evidence>
<evidence type="ECO:0000256" key="2">
    <source>
        <dbReference type="ARBA" id="ARBA00012513"/>
    </source>
</evidence>
<name>A0AAV9IUJ6_CYACA</name>
<keyword evidence="14" id="KW-1185">Reference proteome</keyword>
<dbReference type="FunFam" id="3.30.200.20:FF:000003">
    <property type="entry name" value="Non-specific serine/threonine protein kinase"/>
    <property type="match status" value="1"/>
</dbReference>